<dbReference type="Proteomes" id="UP001497472">
    <property type="component" value="Unassembled WGS sequence"/>
</dbReference>
<dbReference type="EMBL" id="CAVLEF010000280">
    <property type="protein sequence ID" value="CAK1555099.1"/>
    <property type="molecule type" value="Genomic_DNA"/>
</dbReference>
<evidence type="ECO:0000313" key="1">
    <source>
        <dbReference type="EMBL" id="CAK1555099.1"/>
    </source>
</evidence>
<keyword evidence="2" id="KW-1185">Reference proteome</keyword>
<proteinExistence type="predicted"/>
<accession>A0AAV1K0H3</accession>
<evidence type="ECO:0000313" key="2">
    <source>
        <dbReference type="Proteomes" id="UP001497472"/>
    </source>
</evidence>
<protein>
    <submittedName>
        <fullName evidence="1">Uncharacterized protein</fullName>
    </submittedName>
</protein>
<comment type="caution">
    <text evidence="1">The sequence shown here is derived from an EMBL/GenBank/DDBJ whole genome shotgun (WGS) entry which is preliminary data.</text>
</comment>
<sequence>MWKTSFSNSSGDDLILRRLKKQLASLTCKCKICEKYNVTPIDDNASVPKTKAIQAHPSLLRADGKSVNPGKEKFCPGCYVAYNLLKKNDNRTFKDEESETNSVTFSSDKGVQQTVKSLDRTTSMSMKKSVKYMDSIIFDLFNQESDIIFKNNDSKKNIEQMNFINVSNENSKANCLCLENFIDSIRPPLRFDIFK</sequence>
<dbReference type="AlphaFoldDB" id="A0AAV1K0H3"/>
<gene>
    <name evidence="1" type="ORF">LNINA_LOCUS13937</name>
</gene>
<organism evidence="1 2">
    <name type="scientific">Leptosia nina</name>
    <dbReference type="NCBI Taxonomy" id="320188"/>
    <lineage>
        <taxon>Eukaryota</taxon>
        <taxon>Metazoa</taxon>
        <taxon>Ecdysozoa</taxon>
        <taxon>Arthropoda</taxon>
        <taxon>Hexapoda</taxon>
        <taxon>Insecta</taxon>
        <taxon>Pterygota</taxon>
        <taxon>Neoptera</taxon>
        <taxon>Endopterygota</taxon>
        <taxon>Lepidoptera</taxon>
        <taxon>Glossata</taxon>
        <taxon>Ditrysia</taxon>
        <taxon>Papilionoidea</taxon>
        <taxon>Pieridae</taxon>
        <taxon>Pierinae</taxon>
        <taxon>Leptosia</taxon>
    </lineage>
</organism>
<reference evidence="1 2" key="1">
    <citation type="submission" date="2023-11" db="EMBL/GenBank/DDBJ databases">
        <authorList>
            <person name="Okamura Y."/>
        </authorList>
    </citation>
    <scope>NUCLEOTIDE SEQUENCE [LARGE SCALE GENOMIC DNA]</scope>
</reference>
<name>A0AAV1K0H3_9NEOP</name>